<feature type="transmembrane region" description="Helical" evidence="1">
    <location>
        <begin position="361"/>
        <end position="382"/>
    </location>
</feature>
<feature type="transmembrane region" description="Helical" evidence="1">
    <location>
        <begin position="989"/>
        <end position="1015"/>
    </location>
</feature>
<keyword evidence="1" id="KW-0472">Membrane</keyword>
<feature type="transmembrane region" description="Helical" evidence="1">
    <location>
        <begin position="467"/>
        <end position="491"/>
    </location>
</feature>
<dbReference type="GO" id="GO:0042910">
    <property type="term" value="F:xenobiotic transmembrane transporter activity"/>
    <property type="evidence" value="ECO:0007669"/>
    <property type="project" value="TreeGrafter"/>
</dbReference>
<protein>
    <submittedName>
        <fullName evidence="2">Acriflavine resistance protein B</fullName>
    </submittedName>
</protein>
<reference evidence="2 3" key="1">
    <citation type="submission" date="2019-06" db="EMBL/GenBank/DDBJ databases">
        <title>New taxonomy in bacterial strain CC-CFT640, isolated from vineyard.</title>
        <authorList>
            <person name="Lin S.-Y."/>
            <person name="Tsai C.-F."/>
            <person name="Young C.-C."/>
        </authorList>
    </citation>
    <scope>NUCLEOTIDE SEQUENCE [LARGE SCALE GENOMIC DNA]</scope>
    <source>
        <strain evidence="2 3">CC-CFT640</strain>
    </source>
</reference>
<keyword evidence="3" id="KW-1185">Reference proteome</keyword>
<dbReference type="Gene3D" id="3.30.70.1430">
    <property type="entry name" value="Multidrug efflux transporter AcrB pore domain"/>
    <property type="match status" value="2"/>
</dbReference>
<dbReference type="Gene3D" id="3.30.70.1440">
    <property type="entry name" value="Multidrug efflux transporter AcrB pore domain"/>
    <property type="match status" value="1"/>
</dbReference>
<feature type="transmembrane region" description="Helical" evidence="1">
    <location>
        <begin position="432"/>
        <end position="461"/>
    </location>
</feature>
<dbReference type="Pfam" id="PF00873">
    <property type="entry name" value="ACR_tran"/>
    <property type="match status" value="1"/>
</dbReference>
<dbReference type="Gene3D" id="3.30.70.1320">
    <property type="entry name" value="Multidrug efflux transporter AcrB pore domain like"/>
    <property type="match status" value="1"/>
</dbReference>
<comment type="caution">
    <text evidence="2">The sequence shown here is derived from an EMBL/GenBank/DDBJ whole genome shotgun (WGS) entry which is preliminary data.</text>
</comment>
<dbReference type="PANTHER" id="PTHR32063">
    <property type="match status" value="1"/>
</dbReference>
<feature type="transmembrane region" description="Helical" evidence="1">
    <location>
        <begin position="335"/>
        <end position="354"/>
    </location>
</feature>
<sequence>MNISRPFIRRPVGTTLLAIGLILIGAVAYRFLPVASLPSIDLPTIRVSASQPGADPATMAATVAAPLERRLGKIAGVTELTSTTTLGSTSIAIQFDLSRNVDKAARDVQAALNAAATDLPLDLPSLPTFRKANPNATPIMILALTSDTVSASAIYDAADSVIAQRLSQIDGVADVTVSGADQPAVRVRLDPGRLAAMGLSAETVRTAIANANAVSPVGILDGTDRTATLALNDQLRSPAAYGNIVVRVSADGVVVRLSDIATIEQSTRNSRSAAWFNRQPAILLNITKQVNANVIETVDRIHALLPELRRWVPAGINVSVLSDRTTTIRASVDDMQLTLMAAAILVMMVVFLFLRRGAATVAAGVTVPLSLAGTLAAMWLAGFSINNLSLMALAVSVGFVVDDAIVMIENVFRNLEKGLSPLRAAFAGAQQIGFTVVSISVSLVAAFIPLLFMGGILGALLREFSVTLIFAIAISAVVSLSVTPMVCAHFVRAAPSATATWLDRAVEAVQSAMVNVYARSLRLFLHMRVVALVVVFATLALTVALYIKTPKGFFPQDDTGLLFGFTEASTDVSFRTMVELQRRVVEVVTSDPAIAGVGSSLGASFFSTTANQGRLFISLKPLAERDGISPQRVIDRLRVRLARIAGINTFLAAIQDLRAGARSSKSQYQFTLWSDDLEELQRWVPRVVDRLGQLPGITDITTDRQQAGLQANVVIDRTAASRLGVRIQDIDSALNNAFAQRQISLIYGQRNQYRVVMEVEPQFQRDPSDIGQIYVPAAGGILVPLSAVARIERGSAPMVVNHQGQYPSVTVSYNLTSDTALEQASADIQRAVAELHMPATIRTEFAGDAKTFASGAGTQPLLILAALIAVYIVLGVLYESLAHPLTIISTLPSAGLGALLALQVSGAELTVIAVIGIILLIGIVKKNGIMLVDFALEAERRRGLSAEDAIFQACLERFRPILMTTLASLLGAVPLLIASGPGSELRRPLGLTIIGGLILSQALTLYTTPVIYLWLDKLHRRWWGGSSPSATPRGGQLTSIGLR</sequence>
<dbReference type="InterPro" id="IPR027463">
    <property type="entry name" value="AcrB_DN_DC_subdom"/>
</dbReference>
<feature type="transmembrane region" description="Helical" evidence="1">
    <location>
        <begin position="957"/>
        <end position="977"/>
    </location>
</feature>
<dbReference type="EMBL" id="VDUZ01000015">
    <property type="protein sequence ID" value="TXL75190.1"/>
    <property type="molecule type" value="Genomic_DNA"/>
</dbReference>
<keyword evidence="1" id="KW-1133">Transmembrane helix</keyword>
<keyword evidence="1" id="KW-0812">Transmembrane</keyword>
<dbReference type="GO" id="GO:0005886">
    <property type="term" value="C:plasma membrane"/>
    <property type="evidence" value="ECO:0007669"/>
    <property type="project" value="TreeGrafter"/>
</dbReference>
<dbReference type="Gene3D" id="1.20.1640.10">
    <property type="entry name" value="Multidrug efflux transporter AcrB transmembrane domain"/>
    <property type="match status" value="2"/>
</dbReference>
<evidence type="ECO:0000256" key="1">
    <source>
        <dbReference type="SAM" id="Phobius"/>
    </source>
</evidence>
<proteinExistence type="predicted"/>
<dbReference type="SUPFAM" id="SSF82866">
    <property type="entry name" value="Multidrug efflux transporter AcrB transmembrane domain"/>
    <property type="match status" value="2"/>
</dbReference>
<feature type="transmembrane region" description="Helical" evidence="1">
    <location>
        <begin position="12"/>
        <end position="32"/>
    </location>
</feature>
<dbReference type="AlphaFoldDB" id="A0A5C8PN14"/>
<accession>A0A5C8PN14</accession>
<evidence type="ECO:0000313" key="2">
    <source>
        <dbReference type="EMBL" id="TXL75190.1"/>
    </source>
</evidence>
<name>A0A5C8PN14_9HYPH</name>
<dbReference type="SUPFAM" id="SSF82693">
    <property type="entry name" value="Multidrug efflux transporter AcrB pore domain, PN1, PN2, PC1 and PC2 subdomains"/>
    <property type="match status" value="3"/>
</dbReference>
<gene>
    <name evidence="2" type="ORF">FHP25_15030</name>
</gene>
<dbReference type="InterPro" id="IPR001036">
    <property type="entry name" value="Acrflvin-R"/>
</dbReference>
<dbReference type="Gene3D" id="3.30.2090.10">
    <property type="entry name" value="Multidrug efflux transporter AcrB TolC docking domain, DN and DC subdomains"/>
    <property type="match status" value="2"/>
</dbReference>
<dbReference type="PANTHER" id="PTHR32063:SF78">
    <property type="entry name" value="ACRB_ACRD_ACRF FAMILY PROTEIN"/>
    <property type="match status" value="1"/>
</dbReference>
<evidence type="ECO:0000313" key="3">
    <source>
        <dbReference type="Proteomes" id="UP000321638"/>
    </source>
</evidence>
<feature type="transmembrane region" description="Helical" evidence="1">
    <location>
        <begin position="861"/>
        <end position="878"/>
    </location>
</feature>
<dbReference type="SUPFAM" id="SSF82714">
    <property type="entry name" value="Multidrug efflux transporter AcrB TolC docking domain, DN and DC subdomains"/>
    <property type="match status" value="2"/>
</dbReference>
<feature type="transmembrane region" description="Helical" evidence="1">
    <location>
        <begin position="911"/>
        <end position="936"/>
    </location>
</feature>
<dbReference type="OrthoDB" id="9806532at2"/>
<dbReference type="Proteomes" id="UP000321638">
    <property type="component" value="Unassembled WGS sequence"/>
</dbReference>
<organism evidence="2 3">
    <name type="scientific">Vineibacter terrae</name>
    <dbReference type="NCBI Taxonomy" id="2586908"/>
    <lineage>
        <taxon>Bacteria</taxon>
        <taxon>Pseudomonadati</taxon>
        <taxon>Pseudomonadota</taxon>
        <taxon>Alphaproteobacteria</taxon>
        <taxon>Hyphomicrobiales</taxon>
        <taxon>Vineibacter</taxon>
    </lineage>
</organism>
<dbReference type="PRINTS" id="PR00702">
    <property type="entry name" value="ACRIFLAVINRP"/>
</dbReference>
<feature type="transmembrane region" description="Helical" evidence="1">
    <location>
        <begin position="529"/>
        <end position="547"/>
    </location>
</feature>
<dbReference type="RefSeq" id="WP_147847761.1">
    <property type="nucleotide sequence ID" value="NZ_VDUZ01000015.1"/>
</dbReference>